<organism evidence="1 2">
    <name type="scientific">Paxillus involutus ATCC 200175</name>
    <dbReference type="NCBI Taxonomy" id="664439"/>
    <lineage>
        <taxon>Eukaryota</taxon>
        <taxon>Fungi</taxon>
        <taxon>Dikarya</taxon>
        <taxon>Basidiomycota</taxon>
        <taxon>Agaricomycotina</taxon>
        <taxon>Agaricomycetes</taxon>
        <taxon>Agaricomycetidae</taxon>
        <taxon>Boletales</taxon>
        <taxon>Paxilineae</taxon>
        <taxon>Paxillaceae</taxon>
        <taxon>Paxillus</taxon>
    </lineage>
</organism>
<evidence type="ECO:0008006" key="3">
    <source>
        <dbReference type="Google" id="ProtNLM"/>
    </source>
</evidence>
<dbReference type="InterPro" id="IPR021109">
    <property type="entry name" value="Peptidase_aspartic_dom_sf"/>
</dbReference>
<name>A0A0C9THY4_PAXIN</name>
<sequence length="159" mass="17099">MAQPIMSSLFTQHSSNGENTSGGVFSIGEHDPRFANVSGAPKHPVAPPPSSRWMLAMSSMSINGNYHTLKSDVEGIQRGQAITLIDSLAYIPSDAVDGIYSVIEGALHVKTKDQDSWYVPCISQANLSFIFGSDTHPVDLMELTAPVTITDDGKQYSLS</sequence>
<evidence type="ECO:0000313" key="2">
    <source>
        <dbReference type="Proteomes" id="UP000053647"/>
    </source>
</evidence>
<dbReference type="OrthoDB" id="771136at2759"/>
<evidence type="ECO:0000313" key="1">
    <source>
        <dbReference type="EMBL" id="KIJ10378.1"/>
    </source>
</evidence>
<reference evidence="1 2" key="1">
    <citation type="submission" date="2014-06" db="EMBL/GenBank/DDBJ databases">
        <authorList>
            <consortium name="DOE Joint Genome Institute"/>
            <person name="Kuo A."/>
            <person name="Kohler A."/>
            <person name="Nagy L.G."/>
            <person name="Floudas D."/>
            <person name="Copeland A."/>
            <person name="Barry K.W."/>
            <person name="Cichocki N."/>
            <person name="Veneault-Fourrey C."/>
            <person name="LaButti K."/>
            <person name="Lindquist E.A."/>
            <person name="Lipzen A."/>
            <person name="Lundell T."/>
            <person name="Morin E."/>
            <person name="Murat C."/>
            <person name="Sun H."/>
            <person name="Tunlid A."/>
            <person name="Henrissat B."/>
            <person name="Grigoriev I.V."/>
            <person name="Hibbett D.S."/>
            <person name="Martin F."/>
            <person name="Nordberg H.P."/>
            <person name="Cantor M.N."/>
            <person name="Hua S.X."/>
        </authorList>
    </citation>
    <scope>NUCLEOTIDE SEQUENCE [LARGE SCALE GENOMIC DNA]</scope>
    <source>
        <strain evidence="1 2">ATCC 200175</strain>
    </source>
</reference>
<dbReference type="SUPFAM" id="SSF50630">
    <property type="entry name" value="Acid proteases"/>
    <property type="match status" value="1"/>
</dbReference>
<protein>
    <recommendedName>
        <fullName evidence="3">Peptidase A1 domain-containing protein</fullName>
    </recommendedName>
</protein>
<keyword evidence="2" id="KW-1185">Reference proteome</keyword>
<dbReference type="HOGENOM" id="CLU_1661350_0_0_1"/>
<dbReference type="EMBL" id="KN819407">
    <property type="protein sequence ID" value="KIJ10378.1"/>
    <property type="molecule type" value="Genomic_DNA"/>
</dbReference>
<dbReference type="Proteomes" id="UP000053647">
    <property type="component" value="Unassembled WGS sequence"/>
</dbReference>
<accession>A0A0C9THY4</accession>
<reference evidence="2" key="2">
    <citation type="submission" date="2015-01" db="EMBL/GenBank/DDBJ databases">
        <title>Evolutionary Origins and Diversification of the Mycorrhizal Mutualists.</title>
        <authorList>
            <consortium name="DOE Joint Genome Institute"/>
            <consortium name="Mycorrhizal Genomics Consortium"/>
            <person name="Kohler A."/>
            <person name="Kuo A."/>
            <person name="Nagy L.G."/>
            <person name="Floudas D."/>
            <person name="Copeland A."/>
            <person name="Barry K.W."/>
            <person name="Cichocki N."/>
            <person name="Veneault-Fourrey C."/>
            <person name="LaButti K."/>
            <person name="Lindquist E.A."/>
            <person name="Lipzen A."/>
            <person name="Lundell T."/>
            <person name="Morin E."/>
            <person name="Murat C."/>
            <person name="Riley R."/>
            <person name="Ohm R."/>
            <person name="Sun H."/>
            <person name="Tunlid A."/>
            <person name="Henrissat B."/>
            <person name="Grigoriev I.V."/>
            <person name="Hibbett D.S."/>
            <person name="Martin F."/>
        </authorList>
    </citation>
    <scope>NUCLEOTIDE SEQUENCE [LARGE SCALE GENOMIC DNA]</scope>
    <source>
        <strain evidence="2">ATCC 200175</strain>
    </source>
</reference>
<gene>
    <name evidence="1" type="ORF">PAXINDRAFT_16605</name>
</gene>
<dbReference type="AlphaFoldDB" id="A0A0C9THY4"/>
<dbReference type="Gene3D" id="2.40.70.10">
    <property type="entry name" value="Acid Proteases"/>
    <property type="match status" value="1"/>
</dbReference>
<proteinExistence type="predicted"/>